<protein>
    <submittedName>
        <fullName evidence="3">Uncharacterized protein</fullName>
    </submittedName>
</protein>
<dbReference type="GO" id="GO:0016020">
    <property type="term" value="C:membrane"/>
    <property type="evidence" value="ECO:0007669"/>
    <property type="project" value="InterPro"/>
</dbReference>
<evidence type="ECO:0000313" key="3">
    <source>
        <dbReference type="EMBL" id="ELP92894.1"/>
    </source>
</evidence>
<keyword evidence="2" id="KW-0342">GTP-binding</keyword>
<dbReference type="PROSITE" id="PS51421">
    <property type="entry name" value="RAS"/>
    <property type="match status" value="1"/>
</dbReference>
<name>A0A0A1UCK0_ENTIV</name>
<dbReference type="AlphaFoldDB" id="A0A0A1UCK0"/>
<dbReference type="InterPro" id="IPR027417">
    <property type="entry name" value="P-loop_NTPase"/>
</dbReference>
<keyword evidence="1" id="KW-0547">Nucleotide-binding</keyword>
<accession>A0A0A1UCK0</accession>
<dbReference type="Proteomes" id="UP000014680">
    <property type="component" value="Unassembled WGS sequence"/>
</dbReference>
<dbReference type="VEuPathDB" id="AmoebaDB:EIN_216390"/>
<dbReference type="SMART" id="SM00173">
    <property type="entry name" value="RAS"/>
    <property type="match status" value="1"/>
</dbReference>
<dbReference type="GO" id="GO:0005525">
    <property type="term" value="F:GTP binding"/>
    <property type="evidence" value="ECO:0007669"/>
    <property type="project" value="UniProtKB-KW"/>
</dbReference>
<gene>
    <name evidence="3" type="ORF">EIN_216390</name>
</gene>
<keyword evidence="4" id="KW-1185">Reference proteome</keyword>
<dbReference type="Gene3D" id="3.40.50.300">
    <property type="entry name" value="P-loop containing nucleotide triphosphate hydrolases"/>
    <property type="match status" value="1"/>
</dbReference>
<organism evidence="3 4">
    <name type="scientific">Entamoeba invadens IP1</name>
    <dbReference type="NCBI Taxonomy" id="370355"/>
    <lineage>
        <taxon>Eukaryota</taxon>
        <taxon>Amoebozoa</taxon>
        <taxon>Evosea</taxon>
        <taxon>Archamoebae</taxon>
        <taxon>Mastigamoebida</taxon>
        <taxon>Entamoebidae</taxon>
        <taxon>Entamoeba</taxon>
    </lineage>
</organism>
<dbReference type="KEGG" id="eiv:EIN_216390"/>
<evidence type="ECO:0000256" key="2">
    <source>
        <dbReference type="ARBA" id="ARBA00023134"/>
    </source>
</evidence>
<dbReference type="GO" id="GO:0007165">
    <property type="term" value="P:signal transduction"/>
    <property type="evidence" value="ECO:0007669"/>
    <property type="project" value="InterPro"/>
</dbReference>
<dbReference type="GeneID" id="14891878"/>
<dbReference type="SMART" id="SM00175">
    <property type="entry name" value="RAB"/>
    <property type="match status" value="1"/>
</dbReference>
<proteinExistence type="predicted"/>
<dbReference type="EMBL" id="KB206314">
    <property type="protein sequence ID" value="ELP92894.1"/>
    <property type="molecule type" value="Genomic_DNA"/>
</dbReference>
<dbReference type="SUPFAM" id="SSF52540">
    <property type="entry name" value="P-loop containing nucleoside triphosphate hydrolases"/>
    <property type="match status" value="1"/>
</dbReference>
<dbReference type="GO" id="GO:0003924">
    <property type="term" value="F:GTPase activity"/>
    <property type="evidence" value="ECO:0007669"/>
    <property type="project" value="InterPro"/>
</dbReference>
<dbReference type="InterPro" id="IPR001806">
    <property type="entry name" value="Small_GTPase"/>
</dbReference>
<evidence type="ECO:0000256" key="1">
    <source>
        <dbReference type="ARBA" id="ARBA00022741"/>
    </source>
</evidence>
<dbReference type="InterPro" id="IPR020849">
    <property type="entry name" value="Small_GTPase_Ras-type"/>
</dbReference>
<dbReference type="Pfam" id="PF00071">
    <property type="entry name" value="Ras"/>
    <property type="match status" value="1"/>
</dbReference>
<dbReference type="RefSeq" id="XP_004259665.1">
    <property type="nucleotide sequence ID" value="XM_004259617.1"/>
</dbReference>
<reference evidence="3 4" key="1">
    <citation type="submission" date="2012-10" db="EMBL/GenBank/DDBJ databases">
        <authorList>
            <person name="Zafar N."/>
            <person name="Inman J."/>
            <person name="Hall N."/>
            <person name="Lorenzi H."/>
            <person name="Caler E."/>
        </authorList>
    </citation>
    <scope>NUCLEOTIDE SEQUENCE [LARGE SCALE GENOMIC DNA]</scope>
    <source>
        <strain evidence="3 4">IP1</strain>
    </source>
</reference>
<dbReference type="PROSITE" id="PS51419">
    <property type="entry name" value="RAB"/>
    <property type="match status" value="1"/>
</dbReference>
<evidence type="ECO:0000313" key="4">
    <source>
        <dbReference type="Proteomes" id="UP000014680"/>
    </source>
</evidence>
<dbReference type="PRINTS" id="PR00449">
    <property type="entry name" value="RASTRNSFRMNG"/>
</dbReference>
<sequence length="201" mass="23515">MLFGDWFVGVSSLQLRFIFDKFEEETDLTWEDPYNKTILIDNETIALDILDTYSSEIIQNDSYNIRYLKESDGFVLIYSIDNYFTFCGLKSYIEVINKYKQMDLNVKISCVLCGNKRDSNTQLVSQREVIKFAKKWNMSLIETSAKQIFFVNECFFHIAKIEKEPKTKLKPSCFIFLKFFVKEKSTNNRGLLRGCVGVNTV</sequence>
<dbReference type="PANTHER" id="PTHR24070">
    <property type="entry name" value="RAS, DI-RAS, AND RHEB FAMILY MEMBERS OF SMALL GTPASE SUPERFAMILY"/>
    <property type="match status" value="1"/>
</dbReference>